<reference evidence="1 2" key="2">
    <citation type="journal article" date="2022" name="Mol. Ecol. Resour.">
        <title>The genomes of chicory, endive, great burdock and yacon provide insights into Asteraceae paleo-polyploidization history and plant inulin production.</title>
        <authorList>
            <person name="Fan W."/>
            <person name="Wang S."/>
            <person name="Wang H."/>
            <person name="Wang A."/>
            <person name="Jiang F."/>
            <person name="Liu H."/>
            <person name="Zhao H."/>
            <person name="Xu D."/>
            <person name="Zhang Y."/>
        </authorList>
    </citation>
    <scope>NUCLEOTIDE SEQUENCE [LARGE SCALE GENOMIC DNA]</scope>
    <source>
        <strain evidence="2">cv. Yunnan</strain>
        <tissue evidence="1">Leaves</tissue>
    </source>
</reference>
<protein>
    <submittedName>
        <fullName evidence="1">Uncharacterized protein</fullName>
    </submittedName>
</protein>
<organism evidence="1 2">
    <name type="scientific">Smallanthus sonchifolius</name>
    <dbReference type="NCBI Taxonomy" id="185202"/>
    <lineage>
        <taxon>Eukaryota</taxon>
        <taxon>Viridiplantae</taxon>
        <taxon>Streptophyta</taxon>
        <taxon>Embryophyta</taxon>
        <taxon>Tracheophyta</taxon>
        <taxon>Spermatophyta</taxon>
        <taxon>Magnoliopsida</taxon>
        <taxon>eudicotyledons</taxon>
        <taxon>Gunneridae</taxon>
        <taxon>Pentapetalae</taxon>
        <taxon>asterids</taxon>
        <taxon>campanulids</taxon>
        <taxon>Asterales</taxon>
        <taxon>Asteraceae</taxon>
        <taxon>Asteroideae</taxon>
        <taxon>Heliantheae alliance</taxon>
        <taxon>Millerieae</taxon>
        <taxon>Smallanthus</taxon>
    </lineage>
</organism>
<accession>A0ACB9E9U6</accession>
<gene>
    <name evidence="1" type="ORF">L1987_55369</name>
</gene>
<dbReference type="Proteomes" id="UP001056120">
    <property type="component" value="Linkage Group LG18"/>
</dbReference>
<proteinExistence type="predicted"/>
<keyword evidence="2" id="KW-1185">Reference proteome</keyword>
<evidence type="ECO:0000313" key="1">
    <source>
        <dbReference type="EMBL" id="KAI3755566.1"/>
    </source>
</evidence>
<reference evidence="2" key="1">
    <citation type="journal article" date="2022" name="Mol. Ecol. Resour.">
        <title>The genomes of chicory, endive, great burdock and yacon provide insights into Asteraceae palaeo-polyploidization history and plant inulin production.</title>
        <authorList>
            <person name="Fan W."/>
            <person name="Wang S."/>
            <person name="Wang H."/>
            <person name="Wang A."/>
            <person name="Jiang F."/>
            <person name="Liu H."/>
            <person name="Zhao H."/>
            <person name="Xu D."/>
            <person name="Zhang Y."/>
        </authorList>
    </citation>
    <scope>NUCLEOTIDE SEQUENCE [LARGE SCALE GENOMIC DNA]</scope>
    <source>
        <strain evidence="2">cv. Yunnan</strain>
    </source>
</reference>
<dbReference type="EMBL" id="CM042035">
    <property type="protein sequence ID" value="KAI3755566.1"/>
    <property type="molecule type" value="Genomic_DNA"/>
</dbReference>
<evidence type="ECO:0000313" key="2">
    <source>
        <dbReference type="Proteomes" id="UP001056120"/>
    </source>
</evidence>
<name>A0ACB9E9U6_9ASTR</name>
<sequence>MIYMVVVINDEHDIATYTIRTVDDPRTINKSVYIMPSGNIYSFNELVSLWEKKIGKTLEKIYLSEDQVLKNIGESPYPLKLYLSFCHVIFVKGVQTNFEIEPSFESKLMHK</sequence>
<comment type="caution">
    <text evidence="1">The sequence shown here is derived from an EMBL/GenBank/DDBJ whole genome shotgun (WGS) entry which is preliminary data.</text>
</comment>